<keyword evidence="2" id="KW-1133">Transmembrane helix</keyword>
<feature type="transmembrane region" description="Helical" evidence="2">
    <location>
        <begin position="93"/>
        <end position="111"/>
    </location>
</feature>
<reference evidence="3 4" key="1">
    <citation type="submission" date="2024-09" db="EMBL/GenBank/DDBJ databases">
        <title>The Natural Products Discovery Center: Release of the First 8490 Sequenced Strains for Exploring Actinobacteria Biosynthetic Diversity.</title>
        <authorList>
            <person name="Kalkreuter E."/>
            <person name="Kautsar S.A."/>
            <person name="Yang D."/>
            <person name="Bader C.D."/>
            <person name="Teijaro C.N."/>
            <person name="Fluegel L."/>
            <person name="Davis C.M."/>
            <person name="Simpson J.R."/>
            <person name="Lauterbach L."/>
            <person name="Steele A.D."/>
            <person name="Gui C."/>
            <person name="Meng S."/>
            <person name="Li G."/>
            <person name="Viehrig K."/>
            <person name="Ye F."/>
            <person name="Su P."/>
            <person name="Kiefer A.F."/>
            <person name="Nichols A."/>
            <person name="Cepeda A.J."/>
            <person name="Yan W."/>
            <person name="Fan B."/>
            <person name="Jiang Y."/>
            <person name="Adhikari A."/>
            <person name="Zheng C.-J."/>
            <person name="Schuster L."/>
            <person name="Cowan T.M."/>
            <person name="Smanski M.J."/>
            <person name="Chevrette M.G."/>
            <person name="De Carvalho L.P.S."/>
            <person name="Shen B."/>
        </authorList>
    </citation>
    <scope>NUCLEOTIDE SEQUENCE [LARGE SCALE GENOMIC DNA]</scope>
    <source>
        <strain evidence="3 4">NPDC056472</strain>
    </source>
</reference>
<feature type="transmembrane region" description="Helical" evidence="2">
    <location>
        <begin position="21"/>
        <end position="49"/>
    </location>
</feature>
<evidence type="ECO:0008006" key="5">
    <source>
        <dbReference type="Google" id="ProtNLM"/>
    </source>
</evidence>
<keyword evidence="2" id="KW-0812">Transmembrane</keyword>
<organism evidence="3 4">
    <name type="scientific">Streptomyces wedmorensis</name>
    <dbReference type="NCBI Taxonomy" id="43759"/>
    <lineage>
        <taxon>Bacteria</taxon>
        <taxon>Bacillati</taxon>
        <taxon>Actinomycetota</taxon>
        <taxon>Actinomycetes</taxon>
        <taxon>Kitasatosporales</taxon>
        <taxon>Streptomycetaceae</taxon>
        <taxon>Streptomyces</taxon>
    </lineage>
</organism>
<dbReference type="EMBL" id="JBHTRV010000008">
    <property type="protein sequence ID" value="MFE5980621.1"/>
    <property type="molecule type" value="Genomic_DNA"/>
</dbReference>
<proteinExistence type="predicted"/>
<name>A0ABW6ISL6_STRWE</name>
<feature type="transmembrane region" description="Helical" evidence="2">
    <location>
        <begin position="233"/>
        <end position="251"/>
    </location>
</feature>
<dbReference type="Proteomes" id="UP001600424">
    <property type="component" value="Unassembled WGS sequence"/>
</dbReference>
<keyword evidence="4" id="KW-1185">Reference proteome</keyword>
<feature type="region of interest" description="Disordered" evidence="1">
    <location>
        <begin position="159"/>
        <end position="186"/>
    </location>
</feature>
<feature type="transmembrane region" description="Helical" evidence="2">
    <location>
        <begin position="263"/>
        <end position="282"/>
    </location>
</feature>
<comment type="caution">
    <text evidence="3">The sequence shown here is derived from an EMBL/GenBank/DDBJ whole genome shotgun (WGS) entry which is preliminary data.</text>
</comment>
<accession>A0ABW6ISL6</accession>
<gene>
    <name evidence="3" type="ORF">ACFQ63_13020</name>
</gene>
<feature type="transmembrane region" description="Helical" evidence="2">
    <location>
        <begin position="123"/>
        <end position="149"/>
    </location>
</feature>
<evidence type="ECO:0000256" key="1">
    <source>
        <dbReference type="SAM" id="MobiDB-lite"/>
    </source>
</evidence>
<feature type="compositionally biased region" description="Basic and acidic residues" evidence="1">
    <location>
        <begin position="167"/>
        <end position="176"/>
    </location>
</feature>
<protein>
    <recommendedName>
        <fullName evidence="5">Integral membrane protein</fullName>
    </recommendedName>
</protein>
<keyword evidence="2" id="KW-0472">Membrane</keyword>
<evidence type="ECO:0000313" key="4">
    <source>
        <dbReference type="Proteomes" id="UP001600424"/>
    </source>
</evidence>
<evidence type="ECO:0000313" key="3">
    <source>
        <dbReference type="EMBL" id="MFE5980621.1"/>
    </source>
</evidence>
<feature type="transmembrane region" description="Helical" evidence="2">
    <location>
        <begin position="198"/>
        <end position="221"/>
    </location>
</feature>
<dbReference type="RefSeq" id="WP_386250861.1">
    <property type="nucleotide sequence ID" value="NZ_JBHTRV010000008.1"/>
</dbReference>
<evidence type="ECO:0000256" key="2">
    <source>
        <dbReference type="SAM" id="Phobius"/>
    </source>
</evidence>
<sequence>MSDTGRRSTVEGPGAPEGRELSPAVVVLSGVVGGISLAVGGLLAVTGLLGYRAGAWVSPEALSPGLVGAAMLGVAPALFTIGRARVWEDVRSLALPLVTVLVGLFAVSLLNAGSLQAFHGGPIFLALFSLGWVATLGVLALAAVGCLAAQYRKPVGAVRPAGDGDGNGDRDRDGHAGHGAGGAPHRPVAPLPGWSKPLLAVLGSGWLGIGAGLLVFPGFWGPLVPWAVNRADAQGLGVWALSLGVGVLASLAEDDLARTRPALRAVPAVALALAVVLAVRAGSVDWTSGPGVSLVALVAGLFVTGVSGRWLLSRAERRSTPG</sequence>
<feature type="transmembrane region" description="Helical" evidence="2">
    <location>
        <begin position="61"/>
        <end position="81"/>
    </location>
</feature>
<feature type="transmembrane region" description="Helical" evidence="2">
    <location>
        <begin position="294"/>
        <end position="312"/>
    </location>
</feature>